<sequence length="496" mass="54299">MILEMAASAYGPREALTDANGERTSFEQWHRRASQGASWLVDRGTTNVAYLGLNGSMLPTVMFSCALAGVPFTPLNFRLSDEQLRDHLEALGSPLLISDPRYLAKFGSRDQAIGSDEWLHQITEMNPLLDKQIEDDATAVVLFTSGTTSRPKGVRLRHENLVNYVLQTVEFGSADESDATLTTVPPYHVAAIGAVISNLYAGRRVVYLPDFRADEWLRVARDEAVTNAMVVPTMLSRIVDELGDQDAELPQLRGLAYGGAKVSQRVLKKALQKFPTADFVNAYGLTETSSTIALLGPQDHRDALQSGDPDALARLGSVGRPVPGIEVEIRDTDDNPLPTGTQGLIWVRGPQVSGEYTEQGSVLDDSGWFPTKDGGYLDKAGYLFVLGRLDDTIIRGGENIAPHEIESVLLDHNEVREAAVVGVSDDEWGQRIVAVVVLTEAARTTEEELTDFVRTRLRSSKTPDQFILATELPYSATGKLLRRELVNNLTTTPSVH</sequence>
<accession>A0A6L7GX26</accession>
<dbReference type="AlphaFoldDB" id="A0A6L7GX26"/>
<dbReference type="PANTHER" id="PTHR43201:SF32">
    <property type="entry name" value="2-SUCCINYLBENZOATE--COA LIGASE, CHLOROPLASTIC_PEROXISOMAL"/>
    <property type="match status" value="1"/>
</dbReference>
<dbReference type="GO" id="GO:0006631">
    <property type="term" value="P:fatty acid metabolic process"/>
    <property type="evidence" value="ECO:0007669"/>
    <property type="project" value="TreeGrafter"/>
</dbReference>
<organism evidence="3 4">
    <name type="scientific">Gordonia mangrovi</name>
    <dbReference type="NCBI Taxonomy" id="2665643"/>
    <lineage>
        <taxon>Bacteria</taxon>
        <taxon>Bacillati</taxon>
        <taxon>Actinomycetota</taxon>
        <taxon>Actinomycetes</taxon>
        <taxon>Mycobacteriales</taxon>
        <taxon>Gordoniaceae</taxon>
        <taxon>Gordonia</taxon>
    </lineage>
</organism>
<dbReference type="InterPro" id="IPR042099">
    <property type="entry name" value="ANL_N_sf"/>
</dbReference>
<evidence type="ECO:0000259" key="2">
    <source>
        <dbReference type="Pfam" id="PF13193"/>
    </source>
</evidence>
<dbReference type="PROSITE" id="PS00455">
    <property type="entry name" value="AMP_BINDING"/>
    <property type="match status" value="1"/>
</dbReference>
<dbReference type="Gene3D" id="3.30.300.30">
    <property type="match status" value="1"/>
</dbReference>
<dbReference type="Gene3D" id="3.40.50.12780">
    <property type="entry name" value="N-terminal domain of ligase-like"/>
    <property type="match status" value="1"/>
</dbReference>
<feature type="domain" description="AMP-binding enzyme C-terminal" evidence="2">
    <location>
        <begin position="404"/>
        <end position="479"/>
    </location>
</feature>
<dbReference type="EMBL" id="WMBR01000009">
    <property type="protein sequence ID" value="MXP24163.1"/>
    <property type="molecule type" value="Genomic_DNA"/>
</dbReference>
<reference evidence="3 4" key="1">
    <citation type="submission" date="2019-11" db="EMBL/GenBank/DDBJ databases">
        <title>Gordonia sp. nov., a novel actinobacterium isolated from mangrove soil in Hainan.</title>
        <authorList>
            <person name="Huang X."/>
            <person name="Xie Y."/>
            <person name="Chu X."/>
            <person name="Xiao K."/>
        </authorList>
    </citation>
    <scope>NUCLEOTIDE SEQUENCE [LARGE SCALE GENOMIC DNA]</scope>
    <source>
        <strain evidence="3 4">HNM0687</strain>
    </source>
</reference>
<dbReference type="Pfam" id="PF00501">
    <property type="entry name" value="AMP-binding"/>
    <property type="match status" value="1"/>
</dbReference>
<dbReference type="InterPro" id="IPR020845">
    <property type="entry name" value="AMP-binding_CS"/>
</dbReference>
<evidence type="ECO:0000259" key="1">
    <source>
        <dbReference type="Pfam" id="PF00501"/>
    </source>
</evidence>
<proteinExistence type="predicted"/>
<comment type="caution">
    <text evidence="3">The sequence shown here is derived from an EMBL/GenBank/DDBJ whole genome shotgun (WGS) entry which is preliminary data.</text>
</comment>
<name>A0A6L7GX26_9ACTN</name>
<dbReference type="PANTHER" id="PTHR43201">
    <property type="entry name" value="ACYL-COA SYNTHETASE"/>
    <property type="match status" value="1"/>
</dbReference>
<evidence type="ECO:0000313" key="3">
    <source>
        <dbReference type="EMBL" id="MXP24163.1"/>
    </source>
</evidence>
<protein>
    <submittedName>
        <fullName evidence="3">AMP-binding protein</fullName>
    </submittedName>
</protein>
<feature type="domain" description="AMP-dependent synthetase/ligase" evidence="1">
    <location>
        <begin position="4"/>
        <end position="356"/>
    </location>
</feature>
<dbReference type="Pfam" id="PF13193">
    <property type="entry name" value="AMP-binding_C"/>
    <property type="match status" value="1"/>
</dbReference>
<evidence type="ECO:0000313" key="4">
    <source>
        <dbReference type="Proteomes" id="UP000475545"/>
    </source>
</evidence>
<dbReference type="Proteomes" id="UP000475545">
    <property type="component" value="Unassembled WGS sequence"/>
</dbReference>
<keyword evidence="4" id="KW-1185">Reference proteome</keyword>
<dbReference type="GO" id="GO:0031956">
    <property type="term" value="F:medium-chain fatty acid-CoA ligase activity"/>
    <property type="evidence" value="ECO:0007669"/>
    <property type="project" value="TreeGrafter"/>
</dbReference>
<dbReference type="InterPro" id="IPR045851">
    <property type="entry name" value="AMP-bd_C_sf"/>
</dbReference>
<gene>
    <name evidence="3" type="ORF">GIY30_22765</name>
</gene>
<dbReference type="InterPro" id="IPR000873">
    <property type="entry name" value="AMP-dep_synth/lig_dom"/>
</dbReference>
<dbReference type="InterPro" id="IPR025110">
    <property type="entry name" value="AMP-bd_C"/>
</dbReference>
<dbReference type="SUPFAM" id="SSF56801">
    <property type="entry name" value="Acetyl-CoA synthetase-like"/>
    <property type="match status" value="1"/>
</dbReference>